<dbReference type="STRING" id="1202539.A355_037"/>
<keyword evidence="4" id="KW-0963">Cytoplasm</keyword>
<evidence type="ECO:0000313" key="8">
    <source>
        <dbReference type="Proteomes" id="UP000003933"/>
    </source>
</evidence>
<name>J3YQ97_CARRU</name>
<dbReference type="NCBIfam" id="TIGR00008">
    <property type="entry name" value="infA"/>
    <property type="match status" value="1"/>
</dbReference>
<feature type="domain" description="S1-like" evidence="6">
    <location>
        <begin position="1"/>
        <end position="71"/>
    </location>
</feature>
<evidence type="ECO:0000313" key="7">
    <source>
        <dbReference type="EMBL" id="AFP84083.1"/>
    </source>
</evidence>
<dbReference type="HAMAP" id="MF_00075">
    <property type="entry name" value="IF_1"/>
    <property type="match status" value="1"/>
</dbReference>
<sequence>MKNNNTFEMEGVVINTMPNATFKIKLENGILINAFISGKIRKNFIKIMVGDRVKILISNYDLTKGKIIHRI</sequence>
<dbReference type="KEGG" id="crt:A355_037"/>
<dbReference type="CDD" id="cd04451">
    <property type="entry name" value="S1_IF1"/>
    <property type="match status" value="1"/>
</dbReference>
<evidence type="ECO:0000256" key="1">
    <source>
        <dbReference type="ARBA" id="ARBA00010939"/>
    </source>
</evidence>
<dbReference type="InterPro" id="IPR012340">
    <property type="entry name" value="NA-bd_OB-fold"/>
</dbReference>
<reference evidence="7 8" key="1">
    <citation type="journal article" date="2012" name="Mol. Biol. Evol.">
        <title>Genome reduction and co-evolution between the primary and secondary bacterial symbionts of psyllids.</title>
        <authorList>
            <person name="Sloan D.B."/>
            <person name="Moran N.A."/>
        </authorList>
    </citation>
    <scope>NUCLEOTIDE SEQUENCE [LARGE SCALE GENOMIC DNA]</scope>
    <source>
        <strain evidence="7 8">HT</strain>
    </source>
</reference>
<dbReference type="Gene3D" id="2.40.50.140">
    <property type="entry name" value="Nucleic acid-binding proteins"/>
    <property type="match status" value="1"/>
</dbReference>
<comment type="subcellular location">
    <subcellularLocation>
        <location evidence="4">Cytoplasm</location>
    </subcellularLocation>
</comment>
<proteinExistence type="inferred from homology"/>
<gene>
    <name evidence="4 7" type="primary">infA</name>
    <name evidence="7" type="ORF">A355_037</name>
</gene>
<dbReference type="EMBL" id="CP003544">
    <property type="protein sequence ID" value="AFP84083.1"/>
    <property type="molecule type" value="Genomic_DNA"/>
</dbReference>
<dbReference type="PATRIC" id="fig|1202539.3.peg.36"/>
<dbReference type="Proteomes" id="UP000003933">
    <property type="component" value="Chromosome"/>
</dbReference>
<comment type="similarity">
    <text evidence="1 4">Belongs to the IF-1 family.</text>
</comment>
<dbReference type="SUPFAM" id="SSF50249">
    <property type="entry name" value="Nucleic acid-binding proteins"/>
    <property type="match status" value="1"/>
</dbReference>
<keyword evidence="4" id="KW-0694">RNA-binding</keyword>
<evidence type="ECO:0000259" key="6">
    <source>
        <dbReference type="PROSITE" id="PS50832"/>
    </source>
</evidence>
<organism evidence="7 8">
    <name type="scientific">Candidatus Carsonella ruddii HT isolate Thao2000</name>
    <dbReference type="NCBI Taxonomy" id="1202539"/>
    <lineage>
        <taxon>Bacteria</taxon>
        <taxon>Pseudomonadati</taxon>
        <taxon>Pseudomonadota</taxon>
        <taxon>Gammaproteobacteria</taxon>
        <taxon>Oceanospirillales</taxon>
        <taxon>Halomonadaceae</taxon>
        <taxon>Zymobacter group</taxon>
        <taxon>Candidatus Carsonella</taxon>
    </lineage>
</organism>
<dbReference type="GO" id="GO:0003743">
    <property type="term" value="F:translation initiation factor activity"/>
    <property type="evidence" value="ECO:0007669"/>
    <property type="project" value="UniProtKB-UniRule"/>
</dbReference>
<dbReference type="PANTHER" id="PTHR33370:SF1">
    <property type="entry name" value="TRANSLATION INITIATION FACTOR IF-1, CHLOROPLASTIC"/>
    <property type="match status" value="1"/>
</dbReference>
<dbReference type="OrthoDB" id="9803250at2"/>
<dbReference type="AlphaFoldDB" id="J3YQ97"/>
<dbReference type="FunFam" id="2.40.50.140:FF:000002">
    <property type="entry name" value="Translation initiation factor IF-1"/>
    <property type="match status" value="1"/>
</dbReference>
<evidence type="ECO:0000256" key="5">
    <source>
        <dbReference type="NCBIfam" id="TIGR00008"/>
    </source>
</evidence>
<dbReference type="PANTHER" id="PTHR33370">
    <property type="entry name" value="TRANSLATION INITIATION FACTOR IF-1, CHLOROPLASTIC"/>
    <property type="match status" value="1"/>
</dbReference>
<dbReference type="GO" id="GO:0019843">
    <property type="term" value="F:rRNA binding"/>
    <property type="evidence" value="ECO:0007669"/>
    <property type="project" value="UniProtKB-UniRule"/>
</dbReference>
<keyword evidence="2 4" id="KW-0396">Initiation factor</keyword>
<comment type="function">
    <text evidence="4">One of the essential components for the initiation of protein synthesis. Stabilizes the binding of IF-2 and IF-3 on the 30S subunit to which N-formylmethionyl-tRNA(fMet) subsequently binds. Helps modulate mRNA selection, yielding the 30S pre-initiation complex (PIC). Upon addition of the 50S ribosomal subunit IF-1, IF-2 and IF-3 are released leaving the mature 70S translation initiation complex.</text>
</comment>
<dbReference type="RefSeq" id="WP_014887383.1">
    <property type="nucleotide sequence ID" value="NC_018417.1"/>
</dbReference>
<dbReference type="InterPro" id="IPR004368">
    <property type="entry name" value="TIF_IF1"/>
</dbReference>
<evidence type="ECO:0000256" key="2">
    <source>
        <dbReference type="ARBA" id="ARBA00022540"/>
    </source>
</evidence>
<dbReference type="Pfam" id="PF01176">
    <property type="entry name" value="eIF-1a"/>
    <property type="match status" value="1"/>
</dbReference>
<keyword evidence="4" id="KW-0699">rRNA-binding</keyword>
<dbReference type="GO" id="GO:0043022">
    <property type="term" value="F:ribosome binding"/>
    <property type="evidence" value="ECO:0007669"/>
    <property type="project" value="UniProtKB-UniRule"/>
</dbReference>
<protein>
    <recommendedName>
        <fullName evidence="4 5">Translation initiation factor IF-1</fullName>
    </recommendedName>
</protein>
<dbReference type="PROSITE" id="PS50832">
    <property type="entry name" value="S1_IF1_TYPE"/>
    <property type="match status" value="1"/>
</dbReference>
<accession>J3YQ97</accession>
<keyword evidence="3 4" id="KW-0648">Protein biosynthesis</keyword>
<dbReference type="HOGENOM" id="CLU_151267_5_1_6"/>
<dbReference type="InterPro" id="IPR006196">
    <property type="entry name" value="RNA-binding_domain_S1_IF1"/>
</dbReference>
<evidence type="ECO:0000256" key="4">
    <source>
        <dbReference type="HAMAP-Rule" id="MF_00075"/>
    </source>
</evidence>
<comment type="subunit">
    <text evidence="4">Component of the 30S ribosomal translation pre-initiation complex which assembles on the 30S ribosome in the order IF-2 and IF-3, IF-1 and N-formylmethionyl-tRNA(fMet); mRNA recruitment can occur at any time during PIC assembly.</text>
</comment>
<evidence type="ECO:0000256" key="3">
    <source>
        <dbReference type="ARBA" id="ARBA00022917"/>
    </source>
</evidence>
<dbReference type="GO" id="GO:0005829">
    <property type="term" value="C:cytosol"/>
    <property type="evidence" value="ECO:0007669"/>
    <property type="project" value="TreeGrafter"/>
</dbReference>